<reference evidence="2 3" key="1">
    <citation type="submission" date="2017-11" db="EMBL/GenBank/DDBJ databases">
        <title>Bacterial isolate from king chilli rhizosphere.</title>
        <authorList>
            <person name="Takhelmayum P."/>
            <person name="Sarangthem I."/>
        </authorList>
    </citation>
    <scope>NUCLEOTIDE SEQUENCE [LARGE SCALE GENOMIC DNA]</scope>
    <source>
        <strain evidence="3">t26</strain>
    </source>
</reference>
<proteinExistence type="predicted"/>
<accession>A0A2M9PZA9</accession>
<comment type="caution">
    <text evidence="2">The sequence shown here is derived from an EMBL/GenBank/DDBJ whole genome shotgun (WGS) entry which is preliminary data.</text>
</comment>
<evidence type="ECO:0000256" key="1">
    <source>
        <dbReference type="SAM" id="Phobius"/>
    </source>
</evidence>
<dbReference type="EMBL" id="PHQY01000678">
    <property type="protein sequence ID" value="PJO41160.1"/>
    <property type="molecule type" value="Genomic_DNA"/>
</dbReference>
<evidence type="ECO:0000313" key="2">
    <source>
        <dbReference type="EMBL" id="PJO41160.1"/>
    </source>
</evidence>
<feature type="non-terminal residue" evidence="2">
    <location>
        <position position="60"/>
    </location>
</feature>
<sequence length="60" mass="6856">MRTEPMHKISRKGLTVWRLYGVLQTLLLLIVAAAACYGTYYFEWPSFIYFIAVAVVILSA</sequence>
<dbReference type="AlphaFoldDB" id="A0A2M9PZA9"/>
<protein>
    <submittedName>
        <fullName evidence="2">Uncharacterized protein</fullName>
    </submittedName>
</protein>
<dbReference type="Proteomes" id="UP000232101">
    <property type="component" value="Unassembled WGS sequence"/>
</dbReference>
<organism evidence="2 3">
    <name type="scientific">Lysinibacillus xylanilyticus</name>
    <dbReference type="NCBI Taxonomy" id="582475"/>
    <lineage>
        <taxon>Bacteria</taxon>
        <taxon>Bacillati</taxon>
        <taxon>Bacillota</taxon>
        <taxon>Bacilli</taxon>
        <taxon>Bacillales</taxon>
        <taxon>Bacillaceae</taxon>
        <taxon>Lysinibacillus</taxon>
    </lineage>
</organism>
<name>A0A2M9PZA9_9BACI</name>
<evidence type="ECO:0000313" key="3">
    <source>
        <dbReference type="Proteomes" id="UP000232101"/>
    </source>
</evidence>
<feature type="transmembrane region" description="Helical" evidence="1">
    <location>
        <begin position="44"/>
        <end position="59"/>
    </location>
</feature>
<keyword evidence="1" id="KW-0472">Membrane</keyword>
<keyword evidence="1" id="KW-1133">Transmembrane helix</keyword>
<keyword evidence="1" id="KW-0812">Transmembrane</keyword>
<gene>
    <name evidence="2" type="ORF">CWD94_24180</name>
</gene>